<dbReference type="NCBIfam" id="TIGR00442">
    <property type="entry name" value="hisS"/>
    <property type="match status" value="1"/>
</dbReference>
<dbReference type="EC" id="6.1.1.21" evidence="2"/>
<dbReference type="HAMAP" id="MF_00127">
    <property type="entry name" value="His_tRNA_synth"/>
    <property type="match status" value="1"/>
</dbReference>
<keyword evidence="4" id="KW-0547">Nucleotide-binding</keyword>
<dbReference type="GO" id="GO:0006427">
    <property type="term" value="P:histidyl-tRNA aminoacylation"/>
    <property type="evidence" value="ECO:0007669"/>
    <property type="project" value="InterPro"/>
</dbReference>
<dbReference type="CDD" id="cd00773">
    <property type="entry name" value="HisRS-like_core"/>
    <property type="match status" value="1"/>
</dbReference>
<keyword evidence="6" id="KW-0648">Protein biosynthesis</keyword>
<dbReference type="GO" id="GO:0004821">
    <property type="term" value="F:histidine-tRNA ligase activity"/>
    <property type="evidence" value="ECO:0007669"/>
    <property type="project" value="UniProtKB-EC"/>
</dbReference>
<dbReference type="PANTHER" id="PTHR43707:SF1">
    <property type="entry name" value="HISTIDINE--TRNA LIGASE, MITOCHONDRIAL-RELATED"/>
    <property type="match status" value="1"/>
</dbReference>
<protein>
    <recommendedName>
        <fullName evidence="2">histidine--tRNA ligase</fullName>
        <ecNumber evidence="2">6.1.1.21</ecNumber>
    </recommendedName>
    <alternativeName>
        <fullName evidence="8">Histidyl-tRNA synthetase</fullName>
    </alternativeName>
</protein>
<dbReference type="PROSITE" id="PS50862">
    <property type="entry name" value="AA_TRNA_LIGASE_II"/>
    <property type="match status" value="1"/>
</dbReference>
<sequence>MPDFKTSPGTRDILSPDSARWRAFQEVFETTVEAAGYSYIIPPMFEDLDVFLRLGEATEVVTKEMYDFHDKGGRHIALRPEQTASVCRAFVEHRPITPWKVWYSGPNFRYEKPQQGRYRQFDQVGIEALGVNDAFLDAEVIALAAKFYSALGLQKIELSINSLGDSGDRDKYAAKLAEYFAKHESKLTAESRATLLRNPLRVLDSKREPDQEIIVGAPAIRETISNESREHFEAVLRALDALNIAYKINDRLVRGLDYYRRTTFEFVSTALEAAHTAIGGGGRYDGLVEALGGPPTSGIGFALGLDRTLLACDAESVFAAPSKEVDVFVVDTVDGTHAHELCHQIRAHGLSADRAYDLRSIKAQMKSADRSGARIALIIGSNEVENQTVMLRPMGSGEQYVVPRQDILKEIVTYIKNTSNQ</sequence>
<dbReference type="InterPro" id="IPR041715">
    <property type="entry name" value="HisRS-like_core"/>
</dbReference>
<feature type="domain" description="Aminoacyl-transfer RNA synthetases class-II family profile" evidence="10">
    <location>
        <begin position="22"/>
        <end position="321"/>
    </location>
</feature>
<evidence type="ECO:0000256" key="1">
    <source>
        <dbReference type="ARBA" id="ARBA00008226"/>
    </source>
</evidence>
<dbReference type="Pfam" id="PF13393">
    <property type="entry name" value="tRNA-synt_His"/>
    <property type="match status" value="1"/>
</dbReference>
<dbReference type="GO" id="GO:0005524">
    <property type="term" value="F:ATP binding"/>
    <property type="evidence" value="ECO:0007669"/>
    <property type="project" value="UniProtKB-KW"/>
</dbReference>
<dbReference type="SUPFAM" id="SSF55681">
    <property type="entry name" value="Class II aaRS and biotin synthetases"/>
    <property type="match status" value="1"/>
</dbReference>
<dbReference type="SUPFAM" id="SSF52954">
    <property type="entry name" value="Class II aaRS ABD-related"/>
    <property type="match status" value="1"/>
</dbReference>
<dbReference type="AlphaFoldDB" id="A0A6J6BA17"/>
<evidence type="ECO:0000256" key="2">
    <source>
        <dbReference type="ARBA" id="ARBA00012815"/>
    </source>
</evidence>
<dbReference type="InterPro" id="IPR004154">
    <property type="entry name" value="Anticodon-bd"/>
</dbReference>
<dbReference type="Gene3D" id="3.30.930.10">
    <property type="entry name" value="Bira Bifunctional Protein, Domain 2"/>
    <property type="match status" value="1"/>
</dbReference>
<gene>
    <name evidence="11" type="ORF">UFOPK1353_00652</name>
</gene>
<dbReference type="InterPro" id="IPR006195">
    <property type="entry name" value="aa-tRNA-synth_II"/>
</dbReference>
<evidence type="ECO:0000256" key="4">
    <source>
        <dbReference type="ARBA" id="ARBA00022741"/>
    </source>
</evidence>
<evidence type="ECO:0000259" key="10">
    <source>
        <dbReference type="PROSITE" id="PS50862"/>
    </source>
</evidence>
<dbReference type="GO" id="GO:0005737">
    <property type="term" value="C:cytoplasm"/>
    <property type="evidence" value="ECO:0007669"/>
    <property type="project" value="InterPro"/>
</dbReference>
<keyword evidence="3" id="KW-0436">Ligase</keyword>
<proteinExistence type="inferred from homology"/>
<dbReference type="InterPro" id="IPR045864">
    <property type="entry name" value="aa-tRNA-synth_II/BPL/LPL"/>
</dbReference>
<name>A0A6J6BA17_9ZZZZ</name>
<comment type="catalytic activity">
    <reaction evidence="9">
        <text>tRNA(His) + L-histidine + ATP = L-histidyl-tRNA(His) + AMP + diphosphate + H(+)</text>
        <dbReference type="Rhea" id="RHEA:17313"/>
        <dbReference type="Rhea" id="RHEA-COMP:9665"/>
        <dbReference type="Rhea" id="RHEA-COMP:9689"/>
        <dbReference type="ChEBI" id="CHEBI:15378"/>
        <dbReference type="ChEBI" id="CHEBI:30616"/>
        <dbReference type="ChEBI" id="CHEBI:33019"/>
        <dbReference type="ChEBI" id="CHEBI:57595"/>
        <dbReference type="ChEBI" id="CHEBI:78442"/>
        <dbReference type="ChEBI" id="CHEBI:78527"/>
        <dbReference type="ChEBI" id="CHEBI:456215"/>
        <dbReference type="EC" id="6.1.1.21"/>
    </reaction>
</comment>
<evidence type="ECO:0000256" key="7">
    <source>
        <dbReference type="ARBA" id="ARBA00023146"/>
    </source>
</evidence>
<dbReference type="InterPro" id="IPR004516">
    <property type="entry name" value="HisRS/HisZ"/>
</dbReference>
<dbReference type="Gene3D" id="3.40.50.800">
    <property type="entry name" value="Anticodon-binding domain"/>
    <property type="match status" value="1"/>
</dbReference>
<reference evidence="11" key="1">
    <citation type="submission" date="2020-05" db="EMBL/GenBank/DDBJ databases">
        <authorList>
            <person name="Chiriac C."/>
            <person name="Salcher M."/>
            <person name="Ghai R."/>
            <person name="Kavagutti S V."/>
        </authorList>
    </citation>
    <scope>NUCLEOTIDE SEQUENCE</scope>
</reference>
<evidence type="ECO:0000256" key="6">
    <source>
        <dbReference type="ARBA" id="ARBA00022917"/>
    </source>
</evidence>
<dbReference type="PIRSF" id="PIRSF001549">
    <property type="entry name" value="His-tRNA_synth"/>
    <property type="match status" value="1"/>
</dbReference>
<evidence type="ECO:0000256" key="8">
    <source>
        <dbReference type="ARBA" id="ARBA00030619"/>
    </source>
</evidence>
<dbReference type="Pfam" id="PF03129">
    <property type="entry name" value="HGTP_anticodon"/>
    <property type="match status" value="1"/>
</dbReference>
<dbReference type="InterPro" id="IPR033656">
    <property type="entry name" value="HisRS_anticodon"/>
</dbReference>
<keyword evidence="7" id="KW-0030">Aminoacyl-tRNA synthetase</keyword>
<dbReference type="EMBL" id="CAEZSE010000093">
    <property type="protein sequence ID" value="CAB4535842.1"/>
    <property type="molecule type" value="Genomic_DNA"/>
</dbReference>
<keyword evidence="5" id="KW-0067">ATP-binding</keyword>
<evidence type="ECO:0000313" key="11">
    <source>
        <dbReference type="EMBL" id="CAB4535842.1"/>
    </source>
</evidence>
<evidence type="ECO:0000256" key="9">
    <source>
        <dbReference type="ARBA" id="ARBA00047639"/>
    </source>
</evidence>
<dbReference type="CDD" id="cd00859">
    <property type="entry name" value="HisRS_anticodon"/>
    <property type="match status" value="1"/>
</dbReference>
<accession>A0A6J6BA17</accession>
<organism evidence="11">
    <name type="scientific">freshwater metagenome</name>
    <dbReference type="NCBI Taxonomy" id="449393"/>
    <lineage>
        <taxon>unclassified sequences</taxon>
        <taxon>metagenomes</taxon>
        <taxon>ecological metagenomes</taxon>
    </lineage>
</organism>
<dbReference type="InterPro" id="IPR036621">
    <property type="entry name" value="Anticodon-bd_dom_sf"/>
</dbReference>
<dbReference type="PANTHER" id="PTHR43707">
    <property type="entry name" value="HISTIDYL-TRNA SYNTHETASE"/>
    <property type="match status" value="1"/>
</dbReference>
<comment type="similarity">
    <text evidence="1">Belongs to the class-II aminoacyl-tRNA synthetase family.</text>
</comment>
<evidence type="ECO:0000256" key="3">
    <source>
        <dbReference type="ARBA" id="ARBA00022598"/>
    </source>
</evidence>
<dbReference type="InterPro" id="IPR015807">
    <property type="entry name" value="His-tRNA-ligase"/>
</dbReference>
<evidence type="ECO:0000256" key="5">
    <source>
        <dbReference type="ARBA" id="ARBA00022840"/>
    </source>
</evidence>